<dbReference type="GO" id="GO:0008270">
    <property type="term" value="F:zinc ion binding"/>
    <property type="evidence" value="ECO:0007669"/>
    <property type="project" value="InterPro"/>
</dbReference>
<dbReference type="Pfam" id="PF04082">
    <property type="entry name" value="Fungal_trans"/>
    <property type="match status" value="1"/>
</dbReference>
<dbReference type="PANTHER" id="PTHR47338">
    <property type="entry name" value="ZN(II)2CYS6 TRANSCRIPTION FACTOR (EUROFUNG)-RELATED"/>
    <property type="match status" value="1"/>
</dbReference>
<dbReference type="Pfam" id="PF00172">
    <property type="entry name" value="Zn_clus"/>
    <property type="match status" value="1"/>
</dbReference>
<dbReference type="GO" id="GO:0003677">
    <property type="term" value="F:DNA binding"/>
    <property type="evidence" value="ECO:0007669"/>
    <property type="project" value="UniProtKB-KW"/>
</dbReference>
<dbReference type="VEuPathDB" id="FungiDB:ASPFODRAFT_676433"/>
<dbReference type="GO" id="GO:0000981">
    <property type="term" value="F:DNA-binding transcription factor activity, RNA polymerase II-specific"/>
    <property type="evidence" value="ECO:0007669"/>
    <property type="project" value="InterPro"/>
</dbReference>
<comment type="subcellular location">
    <subcellularLocation>
        <location evidence="1">Nucleus</location>
    </subcellularLocation>
</comment>
<dbReference type="SMART" id="SM00066">
    <property type="entry name" value="GAL4"/>
    <property type="match status" value="1"/>
</dbReference>
<dbReference type="InterPro" id="IPR007219">
    <property type="entry name" value="XnlR_reg_dom"/>
</dbReference>
<dbReference type="GO" id="GO:0005634">
    <property type="term" value="C:nucleus"/>
    <property type="evidence" value="ECO:0007669"/>
    <property type="project" value="UniProtKB-SubCell"/>
</dbReference>
<dbReference type="SMART" id="SM00906">
    <property type="entry name" value="Fungal_trans"/>
    <property type="match status" value="1"/>
</dbReference>
<feature type="compositionally biased region" description="Low complexity" evidence="7">
    <location>
        <begin position="1"/>
        <end position="13"/>
    </location>
</feature>
<dbReference type="AlphaFoldDB" id="A0A146FIU9"/>
<evidence type="ECO:0000259" key="8">
    <source>
        <dbReference type="PROSITE" id="PS50048"/>
    </source>
</evidence>
<reference evidence="10" key="2">
    <citation type="submission" date="2016-02" db="EMBL/GenBank/DDBJ databases">
        <title>Genome sequencing of Aspergillus luchuensis NBRC 4314.</title>
        <authorList>
            <person name="Yamada O."/>
        </authorList>
    </citation>
    <scope>NUCLEOTIDE SEQUENCE [LARGE SCALE GENOMIC DNA]</scope>
    <source>
        <strain evidence="10">RIB 2604</strain>
    </source>
</reference>
<dbReference type="SUPFAM" id="SSF57701">
    <property type="entry name" value="Zn2/Cys6 DNA-binding domain"/>
    <property type="match status" value="1"/>
</dbReference>
<dbReference type="PROSITE" id="PS00463">
    <property type="entry name" value="ZN2_CY6_FUNGAL_1"/>
    <property type="match status" value="1"/>
</dbReference>
<evidence type="ECO:0000256" key="7">
    <source>
        <dbReference type="SAM" id="MobiDB-lite"/>
    </source>
</evidence>
<organism evidence="9 10">
    <name type="scientific">Aspergillus kawachii</name>
    <name type="common">White koji mold</name>
    <name type="synonym">Aspergillus awamori var. kawachi</name>
    <dbReference type="NCBI Taxonomy" id="1069201"/>
    <lineage>
        <taxon>Eukaryota</taxon>
        <taxon>Fungi</taxon>
        <taxon>Dikarya</taxon>
        <taxon>Ascomycota</taxon>
        <taxon>Pezizomycotina</taxon>
        <taxon>Eurotiomycetes</taxon>
        <taxon>Eurotiomycetidae</taxon>
        <taxon>Eurotiales</taxon>
        <taxon>Aspergillaceae</taxon>
        <taxon>Aspergillus</taxon>
        <taxon>Aspergillus subgen. Circumdati</taxon>
    </lineage>
</organism>
<comment type="caution">
    <text evidence="9">The sequence shown here is derived from an EMBL/GenBank/DDBJ whole genome shotgun (WGS) entry which is preliminary data.</text>
</comment>
<evidence type="ECO:0000256" key="6">
    <source>
        <dbReference type="ARBA" id="ARBA00023242"/>
    </source>
</evidence>
<feature type="domain" description="Zn(2)-C6 fungal-type" evidence="8">
    <location>
        <begin position="20"/>
        <end position="50"/>
    </location>
</feature>
<proteinExistence type="predicted"/>
<dbReference type="PROSITE" id="PS50048">
    <property type="entry name" value="ZN2_CY6_FUNGAL_2"/>
    <property type="match status" value="1"/>
</dbReference>
<name>A0A146FIU9_ASPKA</name>
<dbReference type="CDD" id="cd12148">
    <property type="entry name" value="fungal_TF_MHR"/>
    <property type="match status" value="1"/>
</dbReference>
<evidence type="ECO:0000313" key="10">
    <source>
        <dbReference type="Proteomes" id="UP000075230"/>
    </source>
</evidence>
<evidence type="ECO:0000256" key="5">
    <source>
        <dbReference type="ARBA" id="ARBA00023163"/>
    </source>
</evidence>
<keyword evidence="5" id="KW-0804">Transcription</keyword>
<dbReference type="PANTHER" id="PTHR47338:SF3">
    <property type="entry name" value="C6 FINGER DOMAIN TRANSCRIPTION FACTOR DBAA-RELATED"/>
    <property type="match status" value="1"/>
</dbReference>
<dbReference type="InterPro" id="IPR001138">
    <property type="entry name" value="Zn2Cys6_DnaBD"/>
</dbReference>
<evidence type="ECO:0000256" key="4">
    <source>
        <dbReference type="ARBA" id="ARBA00023125"/>
    </source>
</evidence>
<reference evidence="9 10" key="1">
    <citation type="journal article" date="2016" name="DNA Res.">
        <title>Genome sequence of Aspergillus luchuensis NBRC 4314.</title>
        <authorList>
            <person name="Yamada O."/>
            <person name="Machida M."/>
            <person name="Hosoyama A."/>
            <person name="Goto M."/>
            <person name="Takahashi T."/>
            <person name="Futagami T."/>
            <person name="Yamagata Y."/>
            <person name="Takeuchi M."/>
            <person name="Kobayashi T."/>
            <person name="Koike H."/>
            <person name="Abe K."/>
            <person name="Asai K."/>
            <person name="Arita M."/>
            <person name="Fujita N."/>
            <person name="Fukuda K."/>
            <person name="Higa K."/>
            <person name="Horikawa H."/>
            <person name="Ishikawa T."/>
            <person name="Jinno K."/>
            <person name="Kato Y."/>
            <person name="Kirimura K."/>
            <person name="Mizutani O."/>
            <person name="Nakasone K."/>
            <person name="Sano M."/>
            <person name="Shiraishi Y."/>
            <person name="Tsukahara M."/>
            <person name="Gomi K."/>
        </authorList>
    </citation>
    <scope>NUCLEOTIDE SEQUENCE [LARGE SCALE GENOMIC DNA]</scope>
    <source>
        <strain evidence="9 10">RIB 2604</strain>
    </source>
</reference>
<dbReference type="GO" id="GO:0006351">
    <property type="term" value="P:DNA-templated transcription"/>
    <property type="evidence" value="ECO:0007669"/>
    <property type="project" value="InterPro"/>
</dbReference>
<accession>A0A146FIU9</accession>
<dbReference type="EMBL" id="BCWF01000019">
    <property type="protein sequence ID" value="GAT25243.1"/>
    <property type="molecule type" value="Genomic_DNA"/>
</dbReference>
<dbReference type="InterPro" id="IPR036864">
    <property type="entry name" value="Zn2-C6_fun-type_DNA-bd_sf"/>
</dbReference>
<dbReference type="GO" id="GO:0009893">
    <property type="term" value="P:positive regulation of metabolic process"/>
    <property type="evidence" value="ECO:0007669"/>
    <property type="project" value="UniProtKB-ARBA"/>
</dbReference>
<gene>
    <name evidence="9" type="ORF">RIB2604_01901970</name>
</gene>
<keyword evidence="3" id="KW-0805">Transcription regulation</keyword>
<dbReference type="CDD" id="cd00067">
    <property type="entry name" value="GAL4"/>
    <property type="match status" value="1"/>
</dbReference>
<evidence type="ECO:0000313" key="9">
    <source>
        <dbReference type="EMBL" id="GAT25243.1"/>
    </source>
</evidence>
<feature type="region of interest" description="Disordered" evidence="7">
    <location>
        <begin position="1"/>
        <end position="20"/>
    </location>
</feature>
<dbReference type="Gene3D" id="4.10.240.10">
    <property type="entry name" value="Zn(2)-C6 fungal-type DNA-binding domain"/>
    <property type="match status" value="1"/>
</dbReference>
<protein>
    <submittedName>
        <fullName evidence="9">Citrinin biosynthesis transcriptional activator CtnR</fullName>
    </submittedName>
</protein>
<keyword evidence="2" id="KW-0479">Metal-binding</keyword>
<keyword evidence="6" id="KW-0539">Nucleus</keyword>
<evidence type="ECO:0000256" key="2">
    <source>
        <dbReference type="ARBA" id="ARBA00022723"/>
    </source>
</evidence>
<evidence type="ECO:0000256" key="1">
    <source>
        <dbReference type="ARBA" id="ARBA00004123"/>
    </source>
</evidence>
<keyword evidence="4" id="KW-0238">DNA-binding</keyword>
<evidence type="ECO:0000256" key="3">
    <source>
        <dbReference type="ARBA" id="ARBA00023015"/>
    </source>
</evidence>
<dbReference type="InterPro" id="IPR050815">
    <property type="entry name" value="TF_fung"/>
</dbReference>
<dbReference type="Proteomes" id="UP000075230">
    <property type="component" value="Unassembled WGS sequence"/>
</dbReference>
<sequence>MSSPSPSSDQPQSRNRPGSACAECRRRKMRCDGKHPQCINCSNAGITCVFNPQPSRRGPKKGHLKTLQVRIANLENILFGQTQDPVSADTSTNGDVAAQPTVHGWNGEPQLNVLLNEFNAPAGAPSVGSVPVSDLLHAELCLQYAMWTITTSMSVQLEHLCEPLYQSVRQLLGYLQLVDGDSEVDQIEHVQALLILAVYEFTHHNFRRGWVSAGQGIRLVQLMDLHKLDLDKANNTGSHQASTLEDLVCAEEKRRVFWVAYILDRLISLRHESPLTFDERTIATRLPATEETFQTGQLSQMTGFLSKTIIEDRPLLKAELSEMVILASLCGKTVLHRQQAVAEQADCGISNSFWERHRWLDAVLIKKSRTISAVQPVTPTLPAEPVSLTPNLMIQSAILYHCMTLELLARATENSETLRQCRQRALLTVQEIIRLTEAVLQLSYFEISPFTPLPILLCAQVLMMYQETDASCVLQLQEVLGIVQNLANNNYLCREWVNQHSDLFDLEPDFVLAEAESHG</sequence>